<protein>
    <submittedName>
        <fullName evidence="2">Uncharacterized protein</fullName>
    </submittedName>
</protein>
<feature type="region of interest" description="Disordered" evidence="1">
    <location>
        <begin position="1"/>
        <end position="23"/>
    </location>
</feature>
<feature type="compositionally biased region" description="Basic and acidic residues" evidence="1">
    <location>
        <begin position="1"/>
        <end position="14"/>
    </location>
</feature>
<dbReference type="AlphaFoldDB" id="A0A3S1AN40"/>
<reference evidence="2" key="2">
    <citation type="journal article" date="2019" name="Genome Biol. Evol.">
        <title>Day and night: Metabolic profiles and evolutionary relationships of six axenic non-marine cyanobacteria.</title>
        <authorList>
            <person name="Will S.E."/>
            <person name="Henke P."/>
            <person name="Boedeker C."/>
            <person name="Huang S."/>
            <person name="Brinkmann H."/>
            <person name="Rohde M."/>
            <person name="Jarek M."/>
            <person name="Friedl T."/>
            <person name="Seufert S."/>
            <person name="Schumacher M."/>
            <person name="Overmann J."/>
            <person name="Neumann-Schaal M."/>
            <person name="Petersen J."/>
        </authorList>
    </citation>
    <scope>NUCLEOTIDE SEQUENCE [LARGE SCALE GENOMIC DNA]</scope>
    <source>
        <strain evidence="2">PCC 7102</strain>
    </source>
</reference>
<dbReference type="Proteomes" id="UP000271624">
    <property type="component" value="Unassembled WGS sequence"/>
</dbReference>
<evidence type="ECO:0000256" key="1">
    <source>
        <dbReference type="SAM" id="MobiDB-lite"/>
    </source>
</evidence>
<comment type="caution">
    <text evidence="2">The sequence shown here is derived from an EMBL/GenBank/DDBJ whole genome shotgun (WGS) entry which is preliminary data.</text>
</comment>
<evidence type="ECO:0000313" key="2">
    <source>
        <dbReference type="EMBL" id="RUT04758.1"/>
    </source>
</evidence>
<evidence type="ECO:0000313" key="3">
    <source>
        <dbReference type="Proteomes" id="UP000271624"/>
    </source>
</evidence>
<sequence>MSTQERDITLRNNERSNSNSILPNIGVTMSDSVSLIVRSADQTRKAAVSLPAALSVEQF</sequence>
<keyword evidence="3" id="KW-1185">Reference proteome</keyword>
<accession>A0A3S1AN40</accession>
<proteinExistence type="predicted"/>
<organism evidence="2 3">
    <name type="scientific">Dulcicalothrix desertica PCC 7102</name>
    <dbReference type="NCBI Taxonomy" id="232991"/>
    <lineage>
        <taxon>Bacteria</taxon>
        <taxon>Bacillati</taxon>
        <taxon>Cyanobacteriota</taxon>
        <taxon>Cyanophyceae</taxon>
        <taxon>Nostocales</taxon>
        <taxon>Calotrichaceae</taxon>
        <taxon>Dulcicalothrix</taxon>
    </lineage>
</organism>
<dbReference type="EMBL" id="RSCL01000010">
    <property type="protein sequence ID" value="RUT04758.1"/>
    <property type="molecule type" value="Genomic_DNA"/>
</dbReference>
<reference evidence="2" key="1">
    <citation type="submission" date="2018-12" db="EMBL/GenBank/DDBJ databases">
        <authorList>
            <person name="Will S."/>
            <person name="Neumann-Schaal M."/>
            <person name="Henke P."/>
        </authorList>
    </citation>
    <scope>NUCLEOTIDE SEQUENCE</scope>
    <source>
        <strain evidence="2">PCC 7102</strain>
    </source>
</reference>
<gene>
    <name evidence="2" type="ORF">DSM106972_043270</name>
</gene>
<name>A0A3S1AN40_9CYAN</name>